<feature type="region of interest" description="Disordered" evidence="9">
    <location>
        <begin position="1"/>
        <end position="100"/>
    </location>
</feature>
<evidence type="ECO:0000256" key="1">
    <source>
        <dbReference type="ARBA" id="ARBA00004141"/>
    </source>
</evidence>
<evidence type="ECO:0000256" key="4">
    <source>
        <dbReference type="ARBA" id="ARBA00022692"/>
    </source>
</evidence>
<reference evidence="12 13" key="1">
    <citation type="submission" date="2017-09" db="EMBL/GenBank/DDBJ databases">
        <title>WGS assembly of Aquilegia coerulea Goldsmith.</title>
        <authorList>
            <person name="Hodges S."/>
            <person name="Kramer E."/>
            <person name="Nordborg M."/>
            <person name="Tomkins J."/>
            <person name="Borevitz J."/>
            <person name="Derieg N."/>
            <person name="Yan J."/>
            <person name="Mihaltcheva S."/>
            <person name="Hayes R.D."/>
            <person name="Rokhsar D."/>
        </authorList>
    </citation>
    <scope>NUCLEOTIDE SEQUENCE [LARGE SCALE GENOMIC DNA]</scope>
    <source>
        <strain evidence="13">cv. Goldsmith</strain>
    </source>
</reference>
<dbReference type="PANTHER" id="PTHR48042:SF12">
    <property type="entry name" value="ABC TRANSPORTER G FAMILY MEMBER 3"/>
    <property type="match status" value="1"/>
</dbReference>
<dbReference type="PANTHER" id="PTHR48042">
    <property type="entry name" value="ABC TRANSPORTER G FAMILY MEMBER 11"/>
    <property type="match status" value="1"/>
</dbReference>
<feature type="compositionally biased region" description="Acidic residues" evidence="9">
    <location>
        <begin position="75"/>
        <end position="91"/>
    </location>
</feature>
<accession>A0A2G5CD24</accession>
<dbReference type="EMBL" id="KZ305079">
    <property type="protein sequence ID" value="PIA29180.1"/>
    <property type="molecule type" value="Genomic_DNA"/>
</dbReference>
<sequence>MEEIQSQSDNYRSSSSSASSPTTRTRTRTTSTTTTSRVPLSNFYFLRKPGSLRQPISFEDSPEWEDTEIHNVLQPDEEDGEHEEEEEEEEERDHGDDSIRAATTTATVSPALSKLNSGSLPSIQIPESSTAVRKIAGASIVWKDLTVTIKGKRKYSDKVVKSSNGYALPGTLTVIMGPAKSGKSTLLRALSGRLRDPAKMFGEVFVNGAKSSLPYGSYGYVERESILIGSLTVREMLYYSALLQLPGFFQKKSLVEDAILAMSLGDCANKLIGGHCYMKGLRNGERRRISIARELVMRPHILFLDEPLYHLDSVSALLMMVTLKKLANTGCTLIFTMYQSSTEVFGLFDRICLLSNGNTLFFGETLACLQHFSNAGFPCPIMQSPSDHFLRAINTDFDRIIAMCKNWQDDHGDFSSVNMDTAVAIRTLEATYRSSNDAAAVESMILRLTEKEGPLLKSKGTASTATHVAVLTWRSLLIMSREWRYFWLRLILFMILSLCVGTIFSNLGHSLSSVVVRVTAIFVFVSFASLLSISGLPAHIKEIKVYSDEESNQHSGAFVFVLGNLLSSIPFLFLVSISSSLVFYFLVGLQDEFSLLMYFVLNFFMCLLVNEGLMLVVASIWQDVYCSMLTLVSLHVIMMLVAGYFRIRDELPGPVWTYPLSYLAFHTYSIQGLLENEYVGTSFAVGQVRTISGVQALHSAYNISPDSNAKWGNLLVLFVMAVGYRVVLFILLYFRVRKNIAICKFYACNRRSANKGR</sequence>
<evidence type="ECO:0000256" key="3">
    <source>
        <dbReference type="ARBA" id="ARBA00022448"/>
    </source>
</evidence>
<feature type="transmembrane region" description="Helical" evidence="10">
    <location>
        <begin position="486"/>
        <end position="508"/>
    </location>
</feature>
<dbReference type="AlphaFoldDB" id="A0A2G5CD24"/>
<keyword evidence="13" id="KW-1185">Reference proteome</keyword>
<dbReference type="Pfam" id="PF00005">
    <property type="entry name" value="ABC_tran"/>
    <property type="match status" value="1"/>
</dbReference>
<dbReference type="InterPro" id="IPR027417">
    <property type="entry name" value="P-loop_NTPase"/>
</dbReference>
<comment type="similarity">
    <text evidence="2">Belongs to the ABC transporter superfamily. ABCG family. Eye pigment precursor importer (TC 3.A.1.204) subfamily.</text>
</comment>
<keyword evidence="4 10" id="KW-0812">Transmembrane</keyword>
<evidence type="ECO:0000256" key="2">
    <source>
        <dbReference type="ARBA" id="ARBA00005814"/>
    </source>
</evidence>
<keyword evidence="5" id="KW-0547">Nucleotide-binding</keyword>
<dbReference type="GO" id="GO:0140359">
    <property type="term" value="F:ABC-type transporter activity"/>
    <property type="evidence" value="ECO:0007669"/>
    <property type="project" value="InterPro"/>
</dbReference>
<dbReference type="GO" id="GO:0005524">
    <property type="term" value="F:ATP binding"/>
    <property type="evidence" value="ECO:0007669"/>
    <property type="project" value="UniProtKB-KW"/>
</dbReference>
<evidence type="ECO:0000256" key="7">
    <source>
        <dbReference type="ARBA" id="ARBA00022989"/>
    </source>
</evidence>
<keyword evidence="7 10" id="KW-1133">Transmembrane helix</keyword>
<organism evidence="12 13">
    <name type="scientific">Aquilegia coerulea</name>
    <name type="common">Rocky mountain columbine</name>
    <dbReference type="NCBI Taxonomy" id="218851"/>
    <lineage>
        <taxon>Eukaryota</taxon>
        <taxon>Viridiplantae</taxon>
        <taxon>Streptophyta</taxon>
        <taxon>Embryophyta</taxon>
        <taxon>Tracheophyta</taxon>
        <taxon>Spermatophyta</taxon>
        <taxon>Magnoliopsida</taxon>
        <taxon>Ranunculales</taxon>
        <taxon>Ranunculaceae</taxon>
        <taxon>Thalictroideae</taxon>
        <taxon>Aquilegia</taxon>
    </lineage>
</organism>
<dbReference type="SUPFAM" id="SSF52540">
    <property type="entry name" value="P-loop containing nucleoside triphosphate hydrolases"/>
    <property type="match status" value="1"/>
</dbReference>
<feature type="transmembrane region" description="Helical" evidence="10">
    <location>
        <begin position="514"/>
        <end position="536"/>
    </location>
</feature>
<feature type="compositionally biased region" description="Low complexity" evidence="9">
    <location>
        <begin position="12"/>
        <end position="37"/>
    </location>
</feature>
<evidence type="ECO:0000313" key="13">
    <source>
        <dbReference type="Proteomes" id="UP000230069"/>
    </source>
</evidence>
<evidence type="ECO:0000259" key="11">
    <source>
        <dbReference type="PROSITE" id="PS50893"/>
    </source>
</evidence>
<evidence type="ECO:0000256" key="6">
    <source>
        <dbReference type="ARBA" id="ARBA00022840"/>
    </source>
</evidence>
<name>A0A2G5CD24_AQUCA</name>
<dbReference type="InterPro" id="IPR052215">
    <property type="entry name" value="Plant_ABCG"/>
</dbReference>
<dbReference type="Proteomes" id="UP000230069">
    <property type="component" value="Unassembled WGS sequence"/>
</dbReference>
<dbReference type="FunCoup" id="A0A2G5CD24">
    <property type="interactions" value="412"/>
</dbReference>
<dbReference type="Pfam" id="PF01061">
    <property type="entry name" value="ABC2_membrane"/>
    <property type="match status" value="1"/>
</dbReference>
<protein>
    <recommendedName>
        <fullName evidence="11">ABC transporter domain-containing protein</fullName>
    </recommendedName>
</protein>
<keyword evidence="8 10" id="KW-0472">Membrane</keyword>
<dbReference type="Gene3D" id="3.40.50.300">
    <property type="entry name" value="P-loop containing nucleotide triphosphate hydrolases"/>
    <property type="match status" value="1"/>
</dbReference>
<evidence type="ECO:0000313" key="12">
    <source>
        <dbReference type="EMBL" id="PIA29180.1"/>
    </source>
</evidence>
<feature type="transmembrane region" description="Helical" evidence="10">
    <location>
        <begin position="714"/>
        <end position="734"/>
    </location>
</feature>
<feature type="domain" description="ABC transporter" evidence="11">
    <location>
        <begin position="140"/>
        <end position="381"/>
    </location>
</feature>
<dbReference type="PROSITE" id="PS50893">
    <property type="entry name" value="ABC_TRANSPORTER_2"/>
    <property type="match status" value="1"/>
</dbReference>
<dbReference type="InParanoid" id="A0A2G5CD24"/>
<comment type="subcellular location">
    <subcellularLocation>
        <location evidence="1">Membrane</location>
        <topology evidence="1">Multi-pass membrane protein</topology>
    </subcellularLocation>
</comment>
<feature type="transmembrane region" description="Helical" evidence="10">
    <location>
        <begin position="593"/>
        <end position="617"/>
    </location>
</feature>
<dbReference type="InterPro" id="IPR003593">
    <property type="entry name" value="AAA+_ATPase"/>
</dbReference>
<dbReference type="SMART" id="SM00382">
    <property type="entry name" value="AAA"/>
    <property type="match status" value="1"/>
</dbReference>
<evidence type="ECO:0000256" key="5">
    <source>
        <dbReference type="ARBA" id="ARBA00022741"/>
    </source>
</evidence>
<keyword evidence="6" id="KW-0067">ATP-binding</keyword>
<proteinExistence type="inferred from homology"/>
<dbReference type="GO" id="GO:0016887">
    <property type="term" value="F:ATP hydrolysis activity"/>
    <property type="evidence" value="ECO:0007669"/>
    <property type="project" value="InterPro"/>
</dbReference>
<dbReference type="InterPro" id="IPR003439">
    <property type="entry name" value="ABC_transporter-like_ATP-bd"/>
</dbReference>
<dbReference type="OrthoDB" id="66620at2759"/>
<dbReference type="STRING" id="218851.A0A2G5CD24"/>
<dbReference type="FunFam" id="3.40.50.300:FF:000932">
    <property type="entry name" value="ABC transporter G family member 3"/>
    <property type="match status" value="1"/>
</dbReference>
<gene>
    <name evidence="12" type="ORF">AQUCO_06200043v1</name>
</gene>
<dbReference type="InterPro" id="IPR013525">
    <property type="entry name" value="ABC2_TM"/>
</dbReference>
<evidence type="ECO:0000256" key="9">
    <source>
        <dbReference type="SAM" id="MobiDB-lite"/>
    </source>
</evidence>
<evidence type="ECO:0000256" key="10">
    <source>
        <dbReference type="SAM" id="Phobius"/>
    </source>
</evidence>
<feature type="compositionally biased region" description="Polar residues" evidence="9">
    <location>
        <begin position="1"/>
        <end position="11"/>
    </location>
</feature>
<dbReference type="CDD" id="cd03213">
    <property type="entry name" value="ABCG_EPDR"/>
    <property type="match status" value="1"/>
</dbReference>
<evidence type="ECO:0000256" key="8">
    <source>
        <dbReference type="ARBA" id="ARBA00023136"/>
    </source>
</evidence>
<feature type="transmembrane region" description="Helical" evidence="10">
    <location>
        <begin position="557"/>
        <end position="587"/>
    </location>
</feature>
<feature type="transmembrane region" description="Helical" evidence="10">
    <location>
        <begin position="624"/>
        <end position="647"/>
    </location>
</feature>
<dbReference type="GO" id="GO:0016020">
    <property type="term" value="C:membrane"/>
    <property type="evidence" value="ECO:0007669"/>
    <property type="project" value="UniProtKB-SubCell"/>
</dbReference>
<keyword evidence="3" id="KW-0813">Transport</keyword>